<reference evidence="12" key="1">
    <citation type="journal article" date="2021" name="PeerJ">
        <title>Extensive microbial diversity within the chicken gut microbiome revealed by metagenomics and culture.</title>
        <authorList>
            <person name="Gilroy R."/>
            <person name="Ravi A."/>
            <person name="Getino M."/>
            <person name="Pursley I."/>
            <person name="Horton D.L."/>
            <person name="Alikhan N.F."/>
            <person name="Baker D."/>
            <person name="Gharbi K."/>
            <person name="Hall N."/>
            <person name="Watson M."/>
            <person name="Adriaenssens E.M."/>
            <person name="Foster-Nyarko E."/>
            <person name="Jarju S."/>
            <person name="Secka A."/>
            <person name="Antonio M."/>
            <person name="Oren A."/>
            <person name="Chaudhuri R.R."/>
            <person name="La Ragione R."/>
            <person name="Hildebrand F."/>
            <person name="Pallen M.J."/>
        </authorList>
    </citation>
    <scope>NUCLEOTIDE SEQUENCE</scope>
    <source>
        <strain evidence="12">3436</strain>
    </source>
</reference>
<evidence type="ECO:0000313" key="13">
    <source>
        <dbReference type="Proteomes" id="UP000824031"/>
    </source>
</evidence>
<dbReference type="InterPro" id="IPR051125">
    <property type="entry name" value="ABC-4/HrtB_transporter"/>
</dbReference>
<evidence type="ECO:0000256" key="10">
    <source>
        <dbReference type="SAM" id="Phobius"/>
    </source>
</evidence>
<dbReference type="GO" id="GO:0005886">
    <property type="term" value="C:plasma membrane"/>
    <property type="evidence" value="ECO:0007669"/>
    <property type="project" value="UniProtKB-SubCell"/>
</dbReference>
<feature type="transmembrane region" description="Helical" evidence="10">
    <location>
        <begin position="547"/>
        <end position="567"/>
    </location>
</feature>
<feature type="transmembrane region" description="Helical" evidence="10">
    <location>
        <begin position="464"/>
        <end position="483"/>
    </location>
</feature>
<accession>A0A9D2F5F3</accession>
<keyword evidence="6 10" id="KW-0812">Transmembrane</keyword>
<keyword evidence="5" id="KW-1003">Cell membrane</keyword>
<organism evidence="12 13">
    <name type="scientific">Candidatus Gemmiger excrementavium</name>
    <dbReference type="NCBI Taxonomy" id="2838608"/>
    <lineage>
        <taxon>Bacteria</taxon>
        <taxon>Bacillati</taxon>
        <taxon>Bacillota</taxon>
        <taxon>Clostridia</taxon>
        <taxon>Eubacteriales</taxon>
        <taxon>Gemmiger</taxon>
    </lineage>
</organism>
<dbReference type="PANTHER" id="PTHR43738:SF2">
    <property type="entry name" value="ABC TRANSPORTER PERMEASE"/>
    <property type="match status" value="1"/>
</dbReference>
<feature type="domain" description="ABC3 transporter permease C-terminal" evidence="11">
    <location>
        <begin position="66"/>
        <end position="179"/>
    </location>
</feature>
<evidence type="ECO:0000256" key="6">
    <source>
        <dbReference type="ARBA" id="ARBA00022692"/>
    </source>
</evidence>
<dbReference type="PANTHER" id="PTHR43738">
    <property type="entry name" value="ABC TRANSPORTER, MEMBRANE PROTEIN"/>
    <property type="match status" value="1"/>
</dbReference>
<protein>
    <recommendedName>
        <fullName evidence="4">Putative hemin transport system permease protein HrtB</fullName>
    </recommendedName>
</protein>
<comment type="subunit">
    <text evidence="3">The complex is composed of two ATP-binding proteins (HrtA), two transmembrane proteins (HrtB) and a solute-binding protein.</text>
</comment>
<feature type="domain" description="ABC3 transporter permease C-terminal" evidence="11">
    <location>
        <begin position="465"/>
        <end position="573"/>
    </location>
</feature>
<keyword evidence="7 10" id="KW-1133">Transmembrane helix</keyword>
<feature type="transmembrane region" description="Helical" evidence="10">
    <location>
        <begin position="156"/>
        <end position="177"/>
    </location>
</feature>
<evidence type="ECO:0000313" key="12">
    <source>
        <dbReference type="EMBL" id="HIZ49255.1"/>
    </source>
</evidence>
<evidence type="ECO:0000256" key="5">
    <source>
        <dbReference type="ARBA" id="ARBA00022475"/>
    </source>
</evidence>
<evidence type="ECO:0000256" key="8">
    <source>
        <dbReference type="ARBA" id="ARBA00023136"/>
    </source>
</evidence>
<evidence type="ECO:0000256" key="4">
    <source>
        <dbReference type="ARBA" id="ARBA00016962"/>
    </source>
</evidence>
<gene>
    <name evidence="12" type="ORF">H9810_11085</name>
</gene>
<keyword evidence="8 10" id="KW-0472">Membrane</keyword>
<name>A0A9D2F5F3_9FIRM</name>
<feature type="transmembrane region" description="Helical" evidence="10">
    <location>
        <begin position="63"/>
        <end position="86"/>
    </location>
</feature>
<dbReference type="InterPro" id="IPR003838">
    <property type="entry name" value="ABC3_permease_C"/>
</dbReference>
<dbReference type="AlphaFoldDB" id="A0A9D2F5F3"/>
<reference evidence="12" key="2">
    <citation type="submission" date="2021-04" db="EMBL/GenBank/DDBJ databases">
        <authorList>
            <person name="Gilroy R."/>
        </authorList>
    </citation>
    <scope>NUCLEOTIDE SEQUENCE</scope>
    <source>
        <strain evidence="12">3436</strain>
    </source>
</reference>
<evidence type="ECO:0000256" key="7">
    <source>
        <dbReference type="ARBA" id="ARBA00022989"/>
    </source>
</evidence>
<comment type="similarity">
    <text evidence="2">Belongs to the ABC-4 integral membrane protein family. HrtB subfamily.</text>
</comment>
<feature type="transmembrane region" description="Helical" evidence="10">
    <location>
        <begin position="110"/>
        <end position="136"/>
    </location>
</feature>
<feature type="transmembrane region" description="Helical" evidence="10">
    <location>
        <begin position="21"/>
        <end position="43"/>
    </location>
</feature>
<feature type="transmembrane region" description="Helical" evidence="10">
    <location>
        <begin position="231"/>
        <end position="252"/>
    </location>
</feature>
<proteinExistence type="inferred from homology"/>
<sequence length="582" mass="62538">MKFPLLLILRQYRRAPLRSAFLFGGMLCAVMLICGTMFGAASLNHGIVLSADSAAAPLIHRAAQLLTLLVAFSAGLLLKNSFLITLQQRMQLLGRLTALGMPRRQMGRMLLWEALLGMGAAFLVGAPLSALALGGLFRWLNASPVVRERFGLLRLWVPPSTVLFCAVCCLAAALVSIRKPWQTLRAATPAALLQGGDAPARRPKPPTRWSLGQGFAAAYGRRDLQQRGAMFRPLAVGLAACVVLVMACQAFVDGMAILYDQQAATYAYRIYLQSENGSVSDALWQQLVEATPEIETVRVEEFNAPAEGGMFRLLILEDADFTAWYGQDLPLSQEGLPCIRADAVSDGPSQAPPMAGTQPVMVGQQQSPLPLGIGRIPEEDCVTVGVTARSIFAQRAPDPLPERALVVYYDIADGRLLTPQLTALLDTAGCRYTIQDYTPTSDWARQRQAIGLLLAAIRACFPPGVLLLGGLETYTVLYAKLLARRREFALLRSLGLPERALYSTVFATSSFCLLGGVLAGLASGAAVSALIARILALPWVAVFPLGAPVYCALAFGAAGALAVFTALGQLRRIPASQELRQE</sequence>
<comment type="caution">
    <text evidence="12">The sequence shown here is derived from an EMBL/GenBank/DDBJ whole genome shotgun (WGS) entry which is preliminary data.</text>
</comment>
<comment type="subcellular location">
    <subcellularLocation>
        <location evidence="1">Cell membrane</location>
        <topology evidence="1">Multi-pass membrane protein</topology>
    </subcellularLocation>
</comment>
<dbReference type="EMBL" id="DXBO01000160">
    <property type="protein sequence ID" value="HIZ49255.1"/>
    <property type="molecule type" value="Genomic_DNA"/>
</dbReference>
<evidence type="ECO:0000256" key="9">
    <source>
        <dbReference type="ARBA" id="ARBA00024973"/>
    </source>
</evidence>
<dbReference type="Proteomes" id="UP000824031">
    <property type="component" value="Unassembled WGS sequence"/>
</dbReference>
<evidence type="ECO:0000259" key="11">
    <source>
        <dbReference type="Pfam" id="PF02687"/>
    </source>
</evidence>
<evidence type="ECO:0000256" key="1">
    <source>
        <dbReference type="ARBA" id="ARBA00004651"/>
    </source>
</evidence>
<feature type="transmembrane region" description="Helical" evidence="10">
    <location>
        <begin position="504"/>
        <end position="535"/>
    </location>
</feature>
<evidence type="ECO:0000256" key="2">
    <source>
        <dbReference type="ARBA" id="ARBA00008697"/>
    </source>
</evidence>
<evidence type="ECO:0000256" key="3">
    <source>
        <dbReference type="ARBA" id="ARBA00011131"/>
    </source>
</evidence>
<comment type="function">
    <text evidence="9">Part of the ABC transporter complex hrt involved in hemin import. Responsible for the translocation of the substrate across the membrane.</text>
</comment>
<dbReference type="Pfam" id="PF02687">
    <property type="entry name" value="FtsX"/>
    <property type="match status" value="2"/>
</dbReference>